<dbReference type="EMBL" id="KN846951">
    <property type="protein sequence ID" value="KIV86305.1"/>
    <property type="molecule type" value="Genomic_DNA"/>
</dbReference>
<feature type="compositionally biased region" description="Acidic residues" evidence="1">
    <location>
        <begin position="180"/>
        <end position="197"/>
    </location>
</feature>
<reference evidence="2 3" key="1">
    <citation type="submission" date="2015-01" db="EMBL/GenBank/DDBJ databases">
        <title>The Genome Sequence of Exophiala sideris CBS121828.</title>
        <authorList>
            <consortium name="The Broad Institute Genomics Platform"/>
            <person name="Cuomo C."/>
            <person name="de Hoog S."/>
            <person name="Gorbushina A."/>
            <person name="Stielow B."/>
            <person name="Teixiera M."/>
            <person name="Abouelleil A."/>
            <person name="Chapman S.B."/>
            <person name="Priest M."/>
            <person name="Young S.K."/>
            <person name="Wortman J."/>
            <person name="Nusbaum C."/>
            <person name="Birren B."/>
        </authorList>
    </citation>
    <scope>NUCLEOTIDE SEQUENCE [LARGE SCALE GENOMIC DNA]</scope>
    <source>
        <strain evidence="2 3">CBS 121828</strain>
    </source>
</reference>
<protein>
    <submittedName>
        <fullName evidence="2">Uncharacterized protein</fullName>
    </submittedName>
</protein>
<dbReference type="AlphaFoldDB" id="A0A0D1WC14"/>
<dbReference type="HOGENOM" id="CLU_043296_0_0_1"/>
<sequence>MAGLSTPAPRQPPAKQMSSRLLNMKFMQRASVSTTSTPAASKTSTPATEPLAKRRRVESETHSPSTSTPDTPYTPTASSQTSDAQVTAFGLSRGGISTFNRGEGADTEWVLDLKMRVPKTDSQQQSRTNGTNGRFDALEDDDGEADEDDEDIWSHQPPGRQAYGSFKGKRRSRLQQSQAADDEDPDSPSEASEDDEQNTSTRQTPSQKRQKNNSKDADSDEEMLQVRRAMEAKHGRMTATTPRTGGGGARLPISGGHPGGGGGHKRSREDGNYKMRKKSRKTI</sequence>
<feature type="compositionally biased region" description="Basic and acidic residues" evidence="1">
    <location>
        <begin position="224"/>
        <end position="234"/>
    </location>
</feature>
<feature type="compositionally biased region" description="Low complexity" evidence="1">
    <location>
        <begin position="30"/>
        <end position="48"/>
    </location>
</feature>
<feature type="compositionally biased region" description="Polar residues" evidence="1">
    <location>
        <begin position="198"/>
        <end position="207"/>
    </location>
</feature>
<dbReference type="Proteomes" id="UP000053599">
    <property type="component" value="Unassembled WGS sequence"/>
</dbReference>
<accession>A0A0D1WC14</accession>
<evidence type="ECO:0000313" key="3">
    <source>
        <dbReference type="Proteomes" id="UP000053599"/>
    </source>
</evidence>
<feature type="compositionally biased region" description="Polar residues" evidence="1">
    <location>
        <begin position="120"/>
        <end position="132"/>
    </location>
</feature>
<evidence type="ECO:0000313" key="2">
    <source>
        <dbReference type="EMBL" id="KIV86305.1"/>
    </source>
</evidence>
<feature type="compositionally biased region" description="Basic residues" evidence="1">
    <location>
        <begin position="274"/>
        <end position="283"/>
    </location>
</feature>
<name>A0A0D1WC14_9EURO</name>
<organism evidence="2 3">
    <name type="scientific">Exophiala sideris</name>
    <dbReference type="NCBI Taxonomy" id="1016849"/>
    <lineage>
        <taxon>Eukaryota</taxon>
        <taxon>Fungi</taxon>
        <taxon>Dikarya</taxon>
        <taxon>Ascomycota</taxon>
        <taxon>Pezizomycotina</taxon>
        <taxon>Eurotiomycetes</taxon>
        <taxon>Chaetothyriomycetidae</taxon>
        <taxon>Chaetothyriales</taxon>
        <taxon>Herpotrichiellaceae</taxon>
        <taxon>Exophiala</taxon>
    </lineage>
</organism>
<evidence type="ECO:0000256" key="1">
    <source>
        <dbReference type="SAM" id="MobiDB-lite"/>
    </source>
</evidence>
<feature type="compositionally biased region" description="Low complexity" evidence="1">
    <location>
        <begin position="62"/>
        <end position="79"/>
    </location>
</feature>
<proteinExistence type="predicted"/>
<dbReference type="STRING" id="1016849.A0A0D1WC14"/>
<feature type="region of interest" description="Disordered" evidence="1">
    <location>
        <begin position="1"/>
        <end position="283"/>
    </location>
</feature>
<feature type="compositionally biased region" description="Acidic residues" evidence="1">
    <location>
        <begin position="138"/>
        <end position="151"/>
    </location>
</feature>
<dbReference type="OrthoDB" id="427960at2759"/>
<gene>
    <name evidence="2" type="ORF">PV11_01923</name>
</gene>